<dbReference type="InterPro" id="IPR043132">
    <property type="entry name" value="BCAT-like_C"/>
</dbReference>
<dbReference type="Proteomes" id="UP000677054">
    <property type="component" value="Unassembled WGS sequence"/>
</dbReference>
<dbReference type="Gene3D" id="3.20.10.10">
    <property type="entry name" value="D-amino Acid Aminotransferase, subunit A, domain 2"/>
    <property type="match status" value="1"/>
</dbReference>
<evidence type="ECO:0000256" key="1">
    <source>
        <dbReference type="ARBA" id="ARBA00001933"/>
    </source>
</evidence>
<dbReference type="NCBIfam" id="TIGR01123">
    <property type="entry name" value="ilvE_II"/>
    <property type="match status" value="1"/>
</dbReference>
<evidence type="ECO:0000256" key="7">
    <source>
        <dbReference type="ARBA" id="ARBA00023304"/>
    </source>
</evidence>
<protein>
    <recommendedName>
        <fullName evidence="11">Branched-chain-amino-acid transaminase</fullName>
    </recommendedName>
</protein>
<dbReference type="NCBIfam" id="NF009897">
    <property type="entry name" value="PRK13357.1"/>
    <property type="match status" value="1"/>
</dbReference>
<keyword evidence="6" id="KW-0663">Pyridoxal phosphate</keyword>
<evidence type="ECO:0000313" key="10">
    <source>
        <dbReference type="Proteomes" id="UP000677054"/>
    </source>
</evidence>
<keyword evidence="5" id="KW-0808">Transferase</keyword>
<dbReference type="Gene3D" id="3.30.470.10">
    <property type="match status" value="1"/>
</dbReference>
<dbReference type="SUPFAM" id="SSF56752">
    <property type="entry name" value="D-aminoacid aminotransferase-like PLP-dependent enzymes"/>
    <property type="match status" value="1"/>
</dbReference>
<dbReference type="CDD" id="cd01557">
    <property type="entry name" value="BCAT_beta_family"/>
    <property type="match status" value="1"/>
</dbReference>
<dbReference type="AlphaFoldDB" id="A0A7R8X4C4"/>
<comment type="cofactor">
    <cofactor evidence="1">
        <name>pyridoxal 5'-phosphate</name>
        <dbReference type="ChEBI" id="CHEBI:597326"/>
    </cofactor>
</comment>
<dbReference type="InterPro" id="IPR005786">
    <property type="entry name" value="B_amino_transII"/>
</dbReference>
<keyword evidence="7" id="KW-0100">Branched-chain amino acid biosynthesis</keyword>
<reference evidence="9" key="1">
    <citation type="submission" date="2020-11" db="EMBL/GenBank/DDBJ databases">
        <authorList>
            <person name="Tran Van P."/>
        </authorList>
    </citation>
    <scope>NUCLEOTIDE SEQUENCE</scope>
</reference>
<evidence type="ECO:0000256" key="8">
    <source>
        <dbReference type="PIRSR" id="PIRSR006468-1"/>
    </source>
</evidence>
<evidence type="ECO:0000256" key="2">
    <source>
        <dbReference type="ARBA" id="ARBA00009320"/>
    </source>
</evidence>
<dbReference type="Pfam" id="PF01063">
    <property type="entry name" value="Aminotran_4"/>
    <property type="match status" value="1"/>
</dbReference>
<dbReference type="GO" id="GO:0004084">
    <property type="term" value="F:branched-chain-amino-acid transaminase activity"/>
    <property type="evidence" value="ECO:0007669"/>
    <property type="project" value="InterPro"/>
</dbReference>
<dbReference type="GO" id="GO:0009082">
    <property type="term" value="P:branched-chain amino acid biosynthetic process"/>
    <property type="evidence" value="ECO:0007669"/>
    <property type="project" value="UniProtKB-KW"/>
</dbReference>
<sequence>MAYGVQFGGETGKIILSTTFDPYLGEWIGYSGISKLNFQGYAPIFGGCVVDINKMKLTRAKESKLPKLNWEEVSFGNHFTDYMLISNYENGKWSEPEIVPFDSVAFHPSIMSLHYGQAFFEGMKAYKDKAGDVFLFRPDKNFERMNASAHRLNMPELPKEIFLDGMMAWLDVERDWVPNEPGKALYIRPVMFASEEMILARSANKYSFIIMGCVVRDYYSQPLKVKIEKRFTRAAQGGVGNAKAAGNYAASFYPTNLAKDAGFDQIIWTDGIEHEFFEECGTMNVMVRIGDKIITPPLSDSILKGVTRDSLIQMARSKGIEVEERPISVQEVYEAHKNGTLKEVFGCGTAVVVNRFHAIGYPQETLELPLLPDDESYPVQFKKELVGIQMNQIPDPFGWRKKVEENLIEA</sequence>
<accession>A0A7R8X4C4</accession>
<evidence type="ECO:0000256" key="4">
    <source>
        <dbReference type="ARBA" id="ARBA00022605"/>
    </source>
</evidence>
<proteinExistence type="inferred from homology"/>
<evidence type="ECO:0000256" key="6">
    <source>
        <dbReference type="ARBA" id="ARBA00022898"/>
    </source>
</evidence>
<dbReference type="InterPro" id="IPR001544">
    <property type="entry name" value="Aminotrans_IV"/>
</dbReference>
<keyword evidence="4" id="KW-0028">Amino-acid biosynthesis</keyword>
<dbReference type="PANTHER" id="PTHR11825">
    <property type="entry name" value="SUBGROUP IIII AMINOTRANSFERASE"/>
    <property type="match status" value="1"/>
</dbReference>
<keyword evidence="10" id="KW-1185">Reference proteome</keyword>
<dbReference type="InterPro" id="IPR033939">
    <property type="entry name" value="BCAT_family"/>
</dbReference>
<evidence type="ECO:0000313" key="9">
    <source>
        <dbReference type="EMBL" id="CAD7243554.1"/>
    </source>
</evidence>
<gene>
    <name evidence="9" type="ORF">DSTB1V02_LOCUS3471</name>
</gene>
<dbReference type="PANTHER" id="PTHR11825:SF44">
    <property type="entry name" value="BRANCHED-CHAIN-AMINO-ACID AMINOTRANSFERASE"/>
    <property type="match status" value="1"/>
</dbReference>
<dbReference type="InterPro" id="IPR036038">
    <property type="entry name" value="Aminotransferase-like"/>
</dbReference>
<organism evidence="9">
    <name type="scientific">Darwinula stevensoni</name>
    <dbReference type="NCBI Taxonomy" id="69355"/>
    <lineage>
        <taxon>Eukaryota</taxon>
        <taxon>Metazoa</taxon>
        <taxon>Ecdysozoa</taxon>
        <taxon>Arthropoda</taxon>
        <taxon>Crustacea</taxon>
        <taxon>Oligostraca</taxon>
        <taxon>Ostracoda</taxon>
        <taxon>Podocopa</taxon>
        <taxon>Podocopida</taxon>
        <taxon>Darwinulocopina</taxon>
        <taxon>Darwinuloidea</taxon>
        <taxon>Darwinulidae</taxon>
        <taxon>Darwinula</taxon>
    </lineage>
</organism>
<evidence type="ECO:0000256" key="3">
    <source>
        <dbReference type="ARBA" id="ARBA00022576"/>
    </source>
</evidence>
<evidence type="ECO:0000256" key="5">
    <source>
        <dbReference type="ARBA" id="ARBA00022679"/>
    </source>
</evidence>
<keyword evidence="3" id="KW-0032">Aminotransferase</keyword>
<evidence type="ECO:0008006" key="11">
    <source>
        <dbReference type="Google" id="ProtNLM"/>
    </source>
</evidence>
<dbReference type="PIRSF" id="PIRSF006468">
    <property type="entry name" value="BCAT1"/>
    <property type="match status" value="1"/>
</dbReference>
<name>A0A7R8X4C4_9CRUS</name>
<dbReference type="EMBL" id="CAJPEV010000452">
    <property type="protein sequence ID" value="CAG0885441.1"/>
    <property type="molecule type" value="Genomic_DNA"/>
</dbReference>
<dbReference type="GO" id="GO:0008652">
    <property type="term" value="P:amino acid biosynthetic process"/>
    <property type="evidence" value="ECO:0007669"/>
    <property type="project" value="UniProtKB-KW"/>
</dbReference>
<comment type="similarity">
    <text evidence="2">Belongs to the class-IV pyridoxal-phosphate-dependent aminotransferase family.</text>
</comment>
<feature type="modified residue" description="N6-(pyridoxal phosphate)lysine" evidence="8">
    <location>
        <position position="243"/>
    </location>
</feature>
<dbReference type="OrthoDB" id="1732691at2759"/>
<dbReference type="InterPro" id="IPR043131">
    <property type="entry name" value="BCAT-like_N"/>
</dbReference>
<feature type="non-terminal residue" evidence="9">
    <location>
        <position position="410"/>
    </location>
</feature>
<dbReference type="EMBL" id="LR899969">
    <property type="protein sequence ID" value="CAD7243554.1"/>
    <property type="molecule type" value="Genomic_DNA"/>
</dbReference>